<protein>
    <submittedName>
        <fullName evidence="2">Uncharacterized protein</fullName>
    </submittedName>
</protein>
<dbReference type="EMBL" id="BSYO01000022">
    <property type="protein sequence ID" value="GMH20602.1"/>
    <property type="molecule type" value="Genomic_DNA"/>
</dbReference>
<keyword evidence="3" id="KW-1185">Reference proteome</keyword>
<sequence>MPTGILSFVFGCFVPSRVEDDDDLHLRHRGGGRSKMKSEPLKDEVKASGEAKTCTAPILVSYFPVNSRLSRL</sequence>
<accession>A0AAD3T0X7</accession>
<evidence type="ECO:0000313" key="3">
    <source>
        <dbReference type="Proteomes" id="UP001279734"/>
    </source>
</evidence>
<proteinExistence type="predicted"/>
<reference evidence="2" key="1">
    <citation type="submission" date="2023-05" db="EMBL/GenBank/DDBJ databases">
        <title>Nepenthes gracilis genome sequencing.</title>
        <authorList>
            <person name="Fukushima K."/>
        </authorList>
    </citation>
    <scope>NUCLEOTIDE SEQUENCE</scope>
    <source>
        <strain evidence="2">SING2019-196</strain>
    </source>
</reference>
<evidence type="ECO:0000256" key="1">
    <source>
        <dbReference type="SAM" id="MobiDB-lite"/>
    </source>
</evidence>
<organism evidence="2 3">
    <name type="scientific">Nepenthes gracilis</name>
    <name type="common">Slender pitcher plant</name>
    <dbReference type="NCBI Taxonomy" id="150966"/>
    <lineage>
        <taxon>Eukaryota</taxon>
        <taxon>Viridiplantae</taxon>
        <taxon>Streptophyta</taxon>
        <taxon>Embryophyta</taxon>
        <taxon>Tracheophyta</taxon>
        <taxon>Spermatophyta</taxon>
        <taxon>Magnoliopsida</taxon>
        <taxon>eudicotyledons</taxon>
        <taxon>Gunneridae</taxon>
        <taxon>Pentapetalae</taxon>
        <taxon>Caryophyllales</taxon>
        <taxon>Nepenthaceae</taxon>
        <taxon>Nepenthes</taxon>
    </lineage>
</organism>
<name>A0AAD3T0X7_NEPGR</name>
<feature type="compositionally biased region" description="Basic and acidic residues" evidence="1">
    <location>
        <begin position="36"/>
        <end position="48"/>
    </location>
</feature>
<feature type="region of interest" description="Disordered" evidence="1">
    <location>
        <begin position="24"/>
        <end position="48"/>
    </location>
</feature>
<comment type="caution">
    <text evidence="2">The sequence shown here is derived from an EMBL/GenBank/DDBJ whole genome shotgun (WGS) entry which is preliminary data.</text>
</comment>
<dbReference type="AlphaFoldDB" id="A0AAD3T0X7"/>
<feature type="compositionally biased region" description="Basic residues" evidence="1">
    <location>
        <begin position="26"/>
        <end position="35"/>
    </location>
</feature>
<gene>
    <name evidence="2" type="ORF">Nepgr_022443</name>
</gene>
<dbReference type="Proteomes" id="UP001279734">
    <property type="component" value="Unassembled WGS sequence"/>
</dbReference>
<evidence type="ECO:0000313" key="2">
    <source>
        <dbReference type="EMBL" id="GMH20602.1"/>
    </source>
</evidence>